<organism evidence="4 5">
    <name type="scientific">Halobacteriovorax marinus (strain ATCC BAA-682 / DSM 15412 / SJ)</name>
    <name type="common">Bacteriovorax marinus</name>
    <dbReference type="NCBI Taxonomy" id="862908"/>
    <lineage>
        <taxon>Bacteria</taxon>
        <taxon>Pseudomonadati</taxon>
        <taxon>Bdellovibrionota</taxon>
        <taxon>Bacteriovoracia</taxon>
        <taxon>Bacteriovoracales</taxon>
        <taxon>Halobacteriovoraceae</taxon>
        <taxon>Halobacteriovorax</taxon>
    </lineage>
</organism>
<dbReference type="NCBIfam" id="TIGR04565">
    <property type="entry name" value="OMP_myx_plus"/>
    <property type="match status" value="1"/>
</dbReference>
<dbReference type="SUPFAM" id="SSF56925">
    <property type="entry name" value="OMPA-like"/>
    <property type="match status" value="1"/>
</dbReference>
<dbReference type="AlphaFoldDB" id="E1WZR4"/>
<sequence length="241" mass="27333">MKLSRGRKLTYTMMALTIGASSFKVQADESDLYKFLWLDPDKKVYVLQNKLYKKKNTIYAQLGYLSNLSGEYQDTSGINFRTGYYLNEEWAIEGFYNSYSNKNNEAYENLQRINQSVPFIRRLTSSYGIMGVWSPFYGKINTFNKIIYFDWSFGLGVAKIDTESNKDTVSDPNLSSTFTSESYTGAVAKTGLRVHASKNWFIGIDLQRTMYKAPGPVINSVPSSSKMRGTTDAILSVGFSF</sequence>
<dbReference type="eggNOG" id="ENOG502ZNRR">
    <property type="taxonomic scope" value="Bacteria"/>
</dbReference>
<dbReference type="Proteomes" id="UP000008963">
    <property type="component" value="Chromosome"/>
</dbReference>
<feature type="chain" id="PRO_5003154598" evidence="2">
    <location>
        <begin position="28"/>
        <end position="241"/>
    </location>
</feature>
<dbReference type="PATRIC" id="fig|862908.3.peg.1317"/>
<evidence type="ECO:0000256" key="1">
    <source>
        <dbReference type="ARBA" id="ARBA00022729"/>
    </source>
</evidence>
<dbReference type="Pfam" id="PF13505">
    <property type="entry name" value="OMP_b-brl"/>
    <property type="match status" value="1"/>
</dbReference>
<dbReference type="InterPro" id="IPR011250">
    <property type="entry name" value="OMP/PagP_B-barrel"/>
</dbReference>
<feature type="signal peptide" evidence="2">
    <location>
        <begin position="1"/>
        <end position="27"/>
    </location>
</feature>
<dbReference type="EMBL" id="FQ312005">
    <property type="protein sequence ID" value="CBW26250.1"/>
    <property type="molecule type" value="Genomic_DNA"/>
</dbReference>
<evidence type="ECO:0000256" key="2">
    <source>
        <dbReference type="SAM" id="SignalP"/>
    </source>
</evidence>
<dbReference type="RefSeq" id="WP_014244034.1">
    <property type="nucleotide sequence ID" value="NC_016620.1"/>
</dbReference>
<evidence type="ECO:0000259" key="3">
    <source>
        <dbReference type="Pfam" id="PF13505"/>
    </source>
</evidence>
<evidence type="ECO:0000313" key="5">
    <source>
        <dbReference type="Proteomes" id="UP000008963"/>
    </source>
</evidence>
<accession>E1WZR4</accession>
<feature type="domain" description="Outer membrane protein beta-barrel" evidence="3">
    <location>
        <begin position="60"/>
        <end position="241"/>
    </location>
</feature>
<reference evidence="5" key="1">
    <citation type="journal article" date="2013" name="ISME J.">
        <title>A small predatory core genome in the divergent marine Bacteriovorax marinus SJ and the terrestrial Bdellovibrio bacteriovorus.</title>
        <authorList>
            <person name="Crossman L.C."/>
            <person name="Chen H."/>
            <person name="Cerdeno-Tarraga A.M."/>
            <person name="Brooks K."/>
            <person name="Quail M.A."/>
            <person name="Pineiro S.A."/>
            <person name="Hobley L."/>
            <person name="Sockett R.E."/>
            <person name="Bentley S.D."/>
            <person name="Parkhill J."/>
            <person name="Williams H.N."/>
            <person name="Stine O.C."/>
        </authorList>
    </citation>
    <scope>NUCLEOTIDE SEQUENCE [LARGE SCALE GENOMIC DNA]</scope>
    <source>
        <strain evidence="5">ATCC BAA-682 / DSM 15412 / SJ</strain>
    </source>
</reference>
<keyword evidence="1 2" id="KW-0732">Signal</keyword>
<dbReference type="OrthoDB" id="5294400at2"/>
<name>E1WZR4_HALMS</name>
<keyword evidence="5" id="KW-1185">Reference proteome</keyword>
<protein>
    <submittedName>
        <fullName evidence="4">Exported protein</fullName>
    </submittedName>
</protein>
<dbReference type="HOGENOM" id="CLU_1150599_0_0_7"/>
<proteinExistence type="predicted"/>
<evidence type="ECO:0000313" key="4">
    <source>
        <dbReference type="EMBL" id="CBW26250.1"/>
    </source>
</evidence>
<dbReference type="InterPro" id="IPR030820">
    <property type="entry name" value="OMP_myx_plus_Proteobacteria"/>
</dbReference>
<dbReference type="InterPro" id="IPR027385">
    <property type="entry name" value="Beta-barrel_OMP"/>
</dbReference>
<dbReference type="Gene3D" id="2.40.160.20">
    <property type="match status" value="1"/>
</dbReference>
<dbReference type="KEGG" id="bmx:BMS_1385"/>
<gene>
    <name evidence="4" type="ordered locus">BMS_1385</name>
</gene>
<dbReference type="STRING" id="862908.BMS_1385"/>